<keyword evidence="3" id="KW-1003">Cell membrane</keyword>
<evidence type="ECO:0000256" key="1">
    <source>
        <dbReference type="ARBA" id="ARBA00004651"/>
    </source>
</evidence>
<dbReference type="PROSITE" id="PS50042">
    <property type="entry name" value="CNMP_BINDING_3"/>
    <property type="match status" value="1"/>
</dbReference>
<dbReference type="InterPro" id="IPR010920">
    <property type="entry name" value="LSM_dom_sf"/>
</dbReference>
<dbReference type="Gene3D" id="1.10.287.1260">
    <property type="match status" value="1"/>
</dbReference>
<dbReference type="InterPro" id="IPR018490">
    <property type="entry name" value="cNMP-bd_dom_sf"/>
</dbReference>
<dbReference type="PROSITE" id="PS00889">
    <property type="entry name" value="CNMP_BINDING_2"/>
    <property type="match status" value="1"/>
</dbReference>
<evidence type="ECO:0000256" key="5">
    <source>
        <dbReference type="ARBA" id="ARBA00022989"/>
    </source>
</evidence>
<comment type="caution">
    <text evidence="9">The sequence shown here is derived from an EMBL/GenBank/DDBJ whole genome shotgun (WGS) entry which is preliminary data.</text>
</comment>
<protein>
    <submittedName>
        <fullName evidence="9">Mechanosensitive ion channel family protein</fullName>
    </submittedName>
</protein>
<dbReference type="PANTHER" id="PTHR30221:SF1">
    <property type="entry name" value="SMALL-CONDUCTANCE MECHANOSENSITIVE CHANNEL"/>
    <property type="match status" value="1"/>
</dbReference>
<dbReference type="SUPFAM" id="SSF51206">
    <property type="entry name" value="cAMP-binding domain-like"/>
    <property type="match status" value="1"/>
</dbReference>
<keyword evidence="6 7" id="KW-0472">Membrane</keyword>
<dbReference type="PANTHER" id="PTHR30221">
    <property type="entry name" value="SMALL-CONDUCTANCE MECHANOSENSITIVE CHANNEL"/>
    <property type="match status" value="1"/>
</dbReference>
<feature type="domain" description="Cyclic nucleotide-binding" evidence="8">
    <location>
        <begin position="381"/>
        <end position="480"/>
    </location>
</feature>
<evidence type="ECO:0000313" key="10">
    <source>
        <dbReference type="Proteomes" id="UP001431776"/>
    </source>
</evidence>
<dbReference type="InterPro" id="IPR049278">
    <property type="entry name" value="MS_channel_C"/>
</dbReference>
<feature type="transmembrane region" description="Helical" evidence="7">
    <location>
        <begin position="12"/>
        <end position="32"/>
    </location>
</feature>
<feature type="transmembrane region" description="Helical" evidence="7">
    <location>
        <begin position="52"/>
        <end position="77"/>
    </location>
</feature>
<dbReference type="Gene3D" id="2.60.120.10">
    <property type="entry name" value="Jelly Rolls"/>
    <property type="match status" value="1"/>
</dbReference>
<dbReference type="Gene3D" id="2.30.30.60">
    <property type="match status" value="1"/>
</dbReference>
<gene>
    <name evidence="9" type="ORF">QJ522_16370</name>
</gene>
<dbReference type="InterPro" id="IPR045275">
    <property type="entry name" value="MscS_archaea/bacteria_type"/>
</dbReference>
<evidence type="ECO:0000256" key="7">
    <source>
        <dbReference type="SAM" id="Phobius"/>
    </source>
</evidence>
<dbReference type="CDD" id="cd00038">
    <property type="entry name" value="CAP_ED"/>
    <property type="match status" value="1"/>
</dbReference>
<evidence type="ECO:0000256" key="3">
    <source>
        <dbReference type="ARBA" id="ARBA00022475"/>
    </source>
</evidence>
<dbReference type="PRINTS" id="PR00103">
    <property type="entry name" value="CAMPKINASE"/>
</dbReference>
<dbReference type="Pfam" id="PF00027">
    <property type="entry name" value="cNMP_binding"/>
    <property type="match status" value="1"/>
</dbReference>
<evidence type="ECO:0000256" key="6">
    <source>
        <dbReference type="ARBA" id="ARBA00023136"/>
    </source>
</evidence>
<dbReference type="InterPro" id="IPR014710">
    <property type="entry name" value="RmlC-like_jellyroll"/>
</dbReference>
<feature type="transmembrane region" description="Helical" evidence="7">
    <location>
        <begin position="151"/>
        <end position="176"/>
    </location>
</feature>
<dbReference type="Pfam" id="PF21082">
    <property type="entry name" value="MS_channel_3rd"/>
    <property type="match status" value="1"/>
</dbReference>
<evidence type="ECO:0000259" key="8">
    <source>
        <dbReference type="PROSITE" id="PS50042"/>
    </source>
</evidence>
<accession>A0AAW6U415</accession>
<dbReference type="AlphaFoldDB" id="A0AAW6U415"/>
<sequence>MLTWLQPILPYVQNIALATAALFVAYLLTLPLRRRYLPPEGTELPQRSRRQFVAALAGYVAFSVCVLAFSFPLIHWIDHTAFWAPYHQAWLTFWAIHAMVRLIEGLFVELFAQMGRACPLNRLTRGLLRLALMLGVAFLLIRYQLDLRITVLLTSTAIVTGVLGFAMQGVLGNLLAGMSLHASRSLAVGDWIEVDGTIGKVVLVNWRETRLRTTGGHMVVIPNGKLADATIRNFSAPTPLRRHEVPVAASYGDVPGDVIAALIESAQSIPRVEKHPAPEAYVTGFKDFCIEYVLRFWSKQYEQRTAIEGHVMRMIWYKFQRRGIEIPFPMSGRLLGNFLEAVHAQQFEKPLQSELEGIVDDLTRSDFGRKLMADSEGVCLLSRDELRSVARDVKRTRFTHGETLMHQNEHGESFYVLVQGTVKGSIANTDTARPIEFELHPGALFGEMSLLTGLPRSATMTAATDCELLEFDGRAFAHLLSLREEIPHVLSDLAAARAAENAESLEKLRASAVVPPELARDGILHRLKRMLGEWRGR</sequence>
<keyword evidence="10" id="KW-1185">Reference proteome</keyword>
<dbReference type="SMART" id="SM00100">
    <property type="entry name" value="cNMP"/>
    <property type="match status" value="1"/>
</dbReference>
<dbReference type="SUPFAM" id="SSF82689">
    <property type="entry name" value="Mechanosensitive channel protein MscS (YggB), C-terminal domain"/>
    <property type="match status" value="1"/>
</dbReference>
<comment type="similarity">
    <text evidence="2">Belongs to the MscS (TC 1.A.23) family.</text>
</comment>
<dbReference type="InterPro" id="IPR006685">
    <property type="entry name" value="MscS_channel_2nd"/>
</dbReference>
<keyword evidence="4 7" id="KW-0812">Transmembrane</keyword>
<dbReference type="GO" id="GO:0005886">
    <property type="term" value="C:plasma membrane"/>
    <property type="evidence" value="ECO:0007669"/>
    <property type="project" value="UniProtKB-SubCell"/>
</dbReference>
<dbReference type="InterPro" id="IPR000595">
    <property type="entry name" value="cNMP-bd_dom"/>
</dbReference>
<reference evidence="9" key="1">
    <citation type="submission" date="2023-05" db="EMBL/GenBank/DDBJ databases">
        <title>Anaerotaeda fermentans gen. nov., sp. nov., a novel anaerobic planctomycete of the new family within the order Sedimentisphaerales isolated from Taman Peninsula, Russia.</title>
        <authorList>
            <person name="Khomyakova M.A."/>
            <person name="Merkel A.Y."/>
            <person name="Slobodkin A.I."/>
        </authorList>
    </citation>
    <scope>NUCLEOTIDE SEQUENCE</scope>
    <source>
        <strain evidence="9">M17dextr</strain>
    </source>
</reference>
<dbReference type="InterPro" id="IPR011066">
    <property type="entry name" value="MscS_channel_C_sf"/>
</dbReference>
<feature type="transmembrane region" description="Helical" evidence="7">
    <location>
        <begin position="89"/>
        <end position="114"/>
    </location>
</feature>
<proteinExistence type="inferred from homology"/>
<dbReference type="SUPFAM" id="SSF50182">
    <property type="entry name" value="Sm-like ribonucleoproteins"/>
    <property type="match status" value="1"/>
</dbReference>
<dbReference type="GO" id="GO:0008381">
    <property type="term" value="F:mechanosensitive monoatomic ion channel activity"/>
    <property type="evidence" value="ECO:0007669"/>
    <property type="project" value="InterPro"/>
</dbReference>
<evidence type="ECO:0000256" key="2">
    <source>
        <dbReference type="ARBA" id="ARBA00008017"/>
    </source>
</evidence>
<dbReference type="Pfam" id="PF00924">
    <property type="entry name" value="MS_channel_2nd"/>
    <property type="match status" value="1"/>
</dbReference>
<dbReference type="RefSeq" id="WP_349246045.1">
    <property type="nucleotide sequence ID" value="NZ_JASCXX010000023.1"/>
</dbReference>
<evidence type="ECO:0000313" key="9">
    <source>
        <dbReference type="EMBL" id="MDI6450634.1"/>
    </source>
</evidence>
<comment type="subcellular location">
    <subcellularLocation>
        <location evidence="1">Cell membrane</location>
        <topology evidence="1">Multi-pass membrane protein</topology>
    </subcellularLocation>
</comment>
<organism evidence="9 10">
    <name type="scientific">Anaerobaca lacustris</name>
    <dbReference type="NCBI Taxonomy" id="3044600"/>
    <lineage>
        <taxon>Bacteria</taxon>
        <taxon>Pseudomonadati</taxon>
        <taxon>Planctomycetota</taxon>
        <taxon>Phycisphaerae</taxon>
        <taxon>Sedimentisphaerales</taxon>
        <taxon>Anaerobacaceae</taxon>
        <taxon>Anaerobaca</taxon>
    </lineage>
</organism>
<dbReference type="EMBL" id="JASCXX010000023">
    <property type="protein sequence ID" value="MDI6450634.1"/>
    <property type="molecule type" value="Genomic_DNA"/>
</dbReference>
<dbReference type="InterPro" id="IPR023408">
    <property type="entry name" value="MscS_beta-dom_sf"/>
</dbReference>
<dbReference type="InterPro" id="IPR018488">
    <property type="entry name" value="cNMP-bd_CS"/>
</dbReference>
<dbReference type="Proteomes" id="UP001431776">
    <property type="component" value="Unassembled WGS sequence"/>
</dbReference>
<keyword evidence="5 7" id="KW-1133">Transmembrane helix</keyword>
<evidence type="ECO:0000256" key="4">
    <source>
        <dbReference type="ARBA" id="ARBA00022692"/>
    </source>
</evidence>
<name>A0AAW6U415_9BACT</name>
<dbReference type="Gene3D" id="3.30.70.100">
    <property type="match status" value="1"/>
</dbReference>